<dbReference type="PANTHER" id="PTHR23502:SF132">
    <property type="entry name" value="POLYAMINE TRANSPORTER 2-RELATED"/>
    <property type="match status" value="1"/>
</dbReference>
<evidence type="ECO:0000256" key="5">
    <source>
        <dbReference type="ARBA" id="ARBA00023136"/>
    </source>
</evidence>
<name>A0A0C2YVS3_9AGAM</name>
<feature type="transmembrane region" description="Helical" evidence="7">
    <location>
        <begin position="311"/>
        <end position="332"/>
    </location>
</feature>
<dbReference type="SUPFAM" id="SSF103473">
    <property type="entry name" value="MFS general substrate transporter"/>
    <property type="match status" value="1"/>
</dbReference>
<proteinExistence type="predicted"/>
<dbReference type="GO" id="GO:0022857">
    <property type="term" value="F:transmembrane transporter activity"/>
    <property type="evidence" value="ECO:0007669"/>
    <property type="project" value="InterPro"/>
</dbReference>
<evidence type="ECO:0000256" key="7">
    <source>
        <dbReference type="SAM" id="Phobius"/>
    </source>
</evidence>
<evidence type="ECO:0000256" key="4">
    <source>
        <dbReference type="ARBA" id="ARBA00022989"/>
    </source>
</evidence>
<feature type="transmembrane region" description="Helical" evidence="7">
    <location>
        <begin position="170"/>
        <end position="189"/>
    </location>
</feature>
<keyword evidence="3 7" id="KW-0812">Transmembrane</keyword>
<dbReference type="OrthoDB" id="5376138at2759"/>
<dbReference type="InterPro" id="IPR036259">
    <property type="entry name" value="MFS_trans_sf"/>
</dbReference>
<feature type="transmembrane region" description="Helical" evidence="7">
    <location>
        <begin position="278"/>
        <end position="299"/>
    </location>
</feature>
<gene>
    <name evidence="9" type="ORF">SCLCIDRAFT_1222597</name>
</gene>
<feature type="transmembrane region" description="Helical" evidence="7">
    <location>
        <begin position="131"/>
        <end position="150"/>
    </location>
</feature>
<protein>
    <recommendedName>
        <fullName evidence="8">Major facilitator superfamily (MFS) profile domain-containing protein</fullName>
    </recommendedName>
</protein>
<accession>A0A0C2YVS3</accession>
<feature type="domain" description="Major facilitator superfamily (MFS) profile" evidence="8">
    <location>
        <begin position="1"/>
        <end position="334"/>
    </location>
</feature>
<feature type="transmembrane region" description="Helical" evidence="7">
    <location>
        <begin position="242"/>
        <end position="266"/>
    </location>
</feature>
<organism evidence="9 10">
    <name type="scientific">Scleroderma citrinum Foug A</name>
    <dbReference type="NCBI Taxonomy" id="1036808"/>
    <lineage>
        <taxon>Eukaryota</taxon>
        <taxon>Fungi</taxon>
        <taxon>Dikarya</taxon>
        <taxon>Basidiomycota</taxon>
        <taxon>Agaricomycotina</taxon>
        <taxon>Agaricomycetes</taxon>
        <taxon>Agaricomycetidae</taxon>
        <taxon>Boletales</taxon>
        <taxon>Sclerodermatineae</taxon>
        <taxon>Sclerodermataceae</taxon>
        <taxon>Scleroderma</taxon>
    </lineage>
</organism>
<keyword evidence="5 7" id="KW-0472">Membrane</keyword>
<dbReference type="AlphaFoldDB" id="A0A0C2YVS3"/>
<feature type="transmembrane region" description="Helical" evidence="7">
    <location>
        <begin position="217"/>
        <end position="236"/>
    </location>
</feature>
<evidence type="ECO:0000313" key="9">
    <source>
        <dbReference type="EMBL" id="KIM53728.1"/>
    </source>
</evidence>
<evidence type="ECO:0000259" key="8">
    <source>
        <dbReference type="PROSITE" id="PS50850"/>
    </source>
</evidence>
<evidence type="ECO:0000256" key="2">
    <source>
        <dbReference type="ARBA" id="ARBA00022448"/>
    </source>
</evidence>
<dbReference type="Proteomes" id="UP000053989">
    <property type="component" value="Unassembled WGS sequence"/>
</dbReference>
<dbReference type="InParanoid" id="A0A0C2YVS3"/>
<dbReference type="HOGENOM" id="CLU_008455_11_0_1"/>
<dbReference type="InterPro" id="IPR020846">
    <property type="entry name" value="MFS_dom"/>
</dbReference>
<keyword evidence="4 7" id="KW-1133">Transmembrane helix</keyword>
<feature type="region of interest" description="Disordered" evidence="6">
    <location>
        <begin position="359"/>
        <end position="379"/>
    </location>
</feature>
<dbReference type="PROSITE" id="PS50850">
    <property type="entry name" value="MFS"/>
    <property type="match status" value="1"/>
</dbReference>
<dbReference type="EMBL" id="KN822173">
    <property type="protein sequence ID" value="KIM53728.1"/>
    <property type="molecule type" value="Genomic_DNA"/>
</dbReference>
<reference evidence="9 10" key="1">
    <citation type="submission" date="2014-04" db="EMBL/GenBank/DDBJ databases">
        <authorList>
            <consortium name="DOE Joint Genome Institute"/>
            <person name="Kuo A."/>
            <person name="Kohler A."/>
            <person name="Nagy L.G."/>
            <person name="Floudas D."/>
            <person name="Copeland A."/>
            <person name="Barry K.W."/>
            <person name="Cichocki N."/>
            <person name="Veneault-Fourrey C."/>
            <person name="LaButti K."/>
            <person name="Lindquist E.A."/>
            <person name="Lipzen A."/>
            <person name="Lundell T."/>
            <person name="Morin E."/>
            <person name="Murat C."/>
            <person name="Sun H."/>
            <person name="Tunlid A."/>
            <person name="Henrissat B."/>
            <person name="Grigoriev I.V."/>
            <person name="Hibbett D.S."/>
            <person name="Martin F."/>
            <person name="Nordberg H.P."/>
            <person name="Cantor M.N."/>
            <person name="Hua S.X."/>
        </authorList>
    </citation>
    <scope>NUCLEOTIDE SEQUENCE [LARGE SCALE GENOMIC DNA]</scope>
    <source>
        <strain evidence="9 10">Foug A</strain>
    </source>
</reference>
<evidence type="ECO:0000256" key="1">
    <source>
        <dbReference type="ARBA" id="ARBA00004141"/>
    </source>
</evidence>
<reference evidence="10" key="2">
    <citation type="submission" date="2015-01" db="EMBL/GenBank/DDBJ databases">
        <title>Evolutionary Origins and Diversification of the Mycorrhizal Mutualists.</title>
        <authorList>
            <consortium name="DOE Joint Genome Institute"/>
            <consortium name="Mycorrhizal Genomics Consortium"/>
            <person name="Kohler A."/>
            <person name="Kuo A."/>
            <person name="Nagy L.G."/>
            <person name="Floudas D."/>
            <person name="Copeland A."/>
            <person name="Barry K.W."/>
            <person name="Cichocki N."/>
            <person name="Veneault-Fourrey C."/>
            <person name="LaButti K."/>
            <person name="Lindquist E.A."/>
            <person name="Lipzen A."/>
            <person name="Lundell T."/>
            <person name="Morin E."/>
            <person name="Murat C."/>
            <person name="Riley R."/>
            <person name="Ohm R."/>
            <person name="Sun H."/>
            <person name="Tunlid A."/>
            <person name="Henrissat B."/>
            <person name="Grigoriev I.V."/>
            <person name="Hibbett D.S."/>
            <person name="Martin F."/>
        </authorList>
    </citation>
    <scope>NUCLEOTIDE SEQUENCE [LARGE SCALE GENOMIC DNA]</scope>
    <source>
        <strain evidence="10">Foug A</strain>
    </source>
</reference>
<dbReference type="InterPro" id="IPR011701">
    <property type="entry name" value="MFS"/>
</dbReference>
<comment type="subcellular location">
    <subcellularLocation>
        <location evidence="1">Membrane</location>
        <topology evidence="1">Multi-pass membrane protein</topology>
    </subcellularLocation>
</comment>
<dbReference type="GO" id="GO:0005886">
    <property type="term" value="C:plasma membrane"/>
    <property type="evidence" value="ECO:0007669"/>
    <property type="project" value="TreeGrafter"/>
</dbReference>
<dbReference type="STRING" id="1036808.A0A0C2YVS3"/>
<dbReference type="Pfam" id="PF07690">
    <property type="entry name" value="MFS_1"/>
    <property type="match status" value="1"/>
</dbReference>
<keyword evidence="2" id="KW-0813">Transport</keyword>
<sequence length="379" mass="41299">MLICRGLAGLTGCPVFAICGGSLADLFPPHERGPMVALFTLVLQGAPTIGPVPSSFLASFLHWRWLMGLLTIWGGLLAALMFFIPETEPTAIARKLAKSHDMKVSFAYKPRPDLWSKALLTPITMLCNEPIVSCTTIFHSFVYGLLFLLLEAYPHVYNSYYSMSREQSGLVFISPFIGNVLGVLIYFGFPEPQCEARERTIQVESNGKREIEPEARLPGVLLASLLVPVGLFWFAFSADPHVHYFIPVLSGVPVGMGMTLLQLSLFNYYIDLYPTKSASAIAANSAVRSVTATIFPSIALPMYNAMGIRNANVMLACISCIGFPTGIILYVFGRRLRAASSWAKQTSVDSLDSHLHPGASAPLLTQAPKHRYGGTSTSA</sequence>
<dbReference type="Gene3D" id="1.20.1250.20">
    <property type="entry name" value="MFS general substrate transporter like domains"/>
    <property type="match status" value="1"/>
</dbReference>
<evidence type="ECO:0000313" key="10">
    <source>
        <dbReference type="Proteomes" id="UP000053989"/>
    </source>
</evidence>
<feature type="transmembrane region" description="Helical" evidence="7">
    <location>
        <begin position="63"/>
        <end position="84"/>
    </location>
</feature>
<evidence type="ECO:0000256" key="6">
    <source>
        <dbReference type="SAM" id="MobiDB-lite"/>
    </source>
</evidence>
<evidence type="ECO:0000256" key="3">
    <source>
        <dbReference type="ARBA" id="ARBA00022692"/>
    </source>
</evidence>
<dbReference type="PANTHER" id="PTHR23502">
    <property type="entry name" value="MAJOR FACILITATOR SUPERFAMILY"/>
    <property type="match status" value="1"/>
</dbReference>
<keyword evidence="10" id="KW-1185">Reference proteome</keyword>